<organism evidence="1 2">
    <name type="scientific">Willisornis vidua</name>
    <name type="common">Xingu scale-backed antbird</name>
    <dbReference type="NCBI Taxonomy" id="1566151"/>
    <lineage>
        <taxon>Eukaryota</taxon>
        <taxon>Metazoa</taxon>
        <taxon>Chordata</taxon>
        <taxon>Craniata</taxon>
        <taxon>Vertebrata</taxon>
        <taxon>Euteleostomi</taxon>
        <taxon>Archelosauria</taxon>
        <taxon>Archosauria</taxon>
        <taxon>Dinosauria</taxon>
        <taxon>Saurischia</taxon>
        <taxon>Theropoda</taxon>
        <taxon>Coelurosauria</taxon>
        <taxon>Aves</taxon>
        <taxon>Neognathae</taxon>
        <taxon>Neoaves</taxon>
        <taxon>Telluraves</taxon>
        <taxon>Australaves</taxon>
        <taxon>Passeriformes</taxon>
        <taxon>Thamnophilidae</taxon>
        <taxon>Willisornis</taxon>
    </lineage>
</organism>
<protein>
    <submittedName>
        <fullName evidence="1">Uncharacterized protein</fullName>
    </submittedName>
</protein>
<proteinExistence type="predicted"/>
<keyword evidence="2" id="KW-1185">Reference proteome</keyword>
<evidence type="ECO:0000313" key="1">
    <source>
        <dbReference type="EMBL" id="KAJ7408176.1"/>
    </source>
</evidence>
<dbReference type="EMBL" id="WHWB01034559">
    <property type="protein sequence ID" value="KAJ7408176.1"/>
    <property type="molecule type" value="Genomic_DNA"/>
</dbReference>
<dbReference type="PANTHER" id="PTHR33332">
    <property type="entry name" value="REVERSE TRANSCRIPTASE DOMAIN-CONTAINING PROTEIN"/>
    <property type="match status" value="1"/>
</dbReference>
<comment type="caution">
    <text evidence="1">The sequence shown here is derived from an EMBL/GenBank/DDBJ whole genome shotgun (WGS) entry which is preliminary data.</text>
</comment>
<evidence type="ECO:0000313" key="2">
    <source>
        <dbReference type="Proteomes" id="UP001145742"/>
    </source>
</evidence>
<name>A0ABQ9CYE9_9PASS</name>
<sequence length="223" mass="25082">MEKDLGVLVNSQLNMSQQCAQVARSAKGILTCIRNCVASRTRALIIPLYSALVRPHLESCVQFWAPHCKKDIEVLKGVHRRARKLVKGLEHKSCEGQLRKSGLFSLKKRELRGDLIALYSYLKKKVVARWRSVSSPRLNKPSDLSHSSHGFSSRPFTIFTAYLWTLTNSFVSFLYCGAQNCSQYPRTQLALLAARALLTPIQLAIDQDCQVHFHSTALQSIIA</sequence>
<accession>A0ABQ9CYE9</accession>
<dbReference type="Proteomes" id="UP001145742">
    <property type="component" value="Unassembled WGS sequence"/>
</dbReference>
<reference evidence="1" key="1">
    <citation type="submission" date="2019-10" db="EMBL/GenBank/DDBJ databases">
        <authorList>
            <person name="Soares A.E.R."/>
            <person name="Aleixo A."/>
            <person name="Schneider P."/>
            <person name="Miyaki C.Y."/>
            <person name="Schneider M.P."/>
            <person name="Mello C."/>
            <person name="Vasconcelos A.T.R."/>
        </authorList>
    </citation>
    <scope>NUCLEOTIDE SEQUENCE</scope>
    <source>
        <tissue evidence="1">Muscle</tissue>
    </source>
</reference>
<gene>
    <name evidence="1" type="ORF">WISP_122305</name>
</gene>